<dbReference type="Proteomes" id="UP000236621">
    <property type="component" value="Unassembled WGS sequence"/>
</dbReference>
<comment type="caution">
    <text evidence="2">The sequence shown here is derived from an EMBL/GenBank/DDBJ whole genome shotgun (WGS) entry which is preliminary data.</text>
</comment>
<protein>
    <submittedName>
        <fullName evidence="2">Uncharacterized protein</fullName>
    </submittedName>
</protein>
<feature type="non-terminal residue" evidence="2">
    <location>
        <position position="263"/>
    </location>
</feature>
<evidence type="ECO:0000256" key="1">
    <source>
        <dbReference type="SAM" id="MobiDB-lite"/>
    </source>
</evidence>
<feature type="compositionally biased region" description="Basic and acidic residues" evidence="1">
    <location>
        <begin position="242"/>
        <end position="251"/>
    </location>
</feature>
<feature type="region of interest" description="Disordered" evidence="1">
    <location>
        <begin position="242"/>
        <end position="263"/>
    </location>
</feature>
<evidence type="ECO:0000313" key="2">
    <source>
        <dbReference type="EMBL" id="PNY26635.1"/>
    </source>
</evidence>
<feature type="compositionally biased region" description="Polar residues" evidence="1">
    <location>
        <begin position="252"/>
        <end position="263"/>
    </location>
</feature>
<dbReference type="EMBL" id="NRSZ01000519">
    <property type="protein sequence ID" value="PNY26635.1"/>
    <property type="molecule type" value="Genomic_DNA"/>
</dbReference>
<sequence>GLGPPARRVGRFGESLLPPARRICHSASRAAERPTIKPHLPTRLRRLQPVREDVRPLQLPVPPPRPPAPHLHERIRAQLHAGHHGQEQERRHGNFLEMREDRRTAEPVHQLMLRRHGRLDSRELDDSIREKGRGASADTSRMLGVWRRRDILHGPATEAARRTVRRLHQGSCLDRLIMASSPEPSRALRAQGMSRQTSPAAHLGREAPWAYRPTRPQFETKLSVQLAVSSAQAMDGATVCEGTRRGSEEGRNTVNGWMNKLNL</sequence>
<feature type="non-terminal residue" evidence="2">
    <location>
        <position position="1"/>
    </location>
</feature>
<gene>
    <name evidence="2" type="ORF">TCAP_03419</name>
</gene>
<evidence type="ECO:0000313" key="3">
    <source>
        <dbReference type="Proteomes" id="UP000236621"/>
    </source>
</evidence>
<proteinExistence type="predicted"/>
<keyword evidence="3" id="KW-1185">Reference proteome</keyword>
<name>A0A2K3QGK2_9HYPO</name>
<organism evidence="2 3">
    <name type="scientific">Tolypocladium capitatum</name>
    <dbReference type="NCBI Taxonomy" id="45235"/>
    <lineage>
        <taxon>Eukaryota</taxon>
        <taxon>Fungi</taxon>
        <taxon>Dikarya</taxon>
        <taxon>Ascomycota</taxon>
        <taxon>Pezizomycotina</taxon>
        <taxon>Sordariomycetes</taxon>
        <taxon>Hypocreomycetidae</taxon>
        <taxon>Hypocreales</taxon>
        <taxon>Ophiocordycipitaceae</taxon>
        <taxon>Tolypocladium</taxon>
    </lineage>
</organism>
<dbReference type="AlphaFoldDB" id="A0A2K3QGK2"/>
<reference evidence="2 3" key="1">
    <citation type="submission" date="2017-08" db="EMBL/GenBank/DDBJ databases">
        <title>Harnessing the power of phylogenomics to disentangle the directionality and signatures of interkingdom host jumping in the parasitic fungal genus Tolypocladium.</title>
        <authorList>
            <person name="Quandt C.A."/>
            <person name="Patterson W."/>
            <person name="Spatafora J.W."/>
        </authorList>
    </citation>
    <scope>NUCLEOTIDE SEQUENCE [LARGE SCALE GENOMIC DNA]</scope>
    <source>
        <strain evidence="2 3">CBS 113982</strain>
    </source>
</reference>
<accession>A0A2K3QGK2</accession>